<dbReference type="RefSeq" id="WP_344066342.1">
    <property type="nucleotide sequence ID" value="NZ_BAAAOH010000001.1"/>
</dbReference>
<dbReference type="InterPro" id="IPR051912">
    <property type="entry name" value="Alkylbase_DNA_Glycosylase/TA"/>
</dbReference>
<feature type="region of interest" description="Disordered" evidence="3">
    <location>
        <begin position="1"/>
        <end position="38"/>
    </location>
</feature>
<evidence type="ECO:0000313" key="5">
    <source>
        <dbReference type="Proteomes" id="UP001500326"/>
    </source>
</evidence>
<dbReference type="PANTHER" id="PTHR43003:SF6">
    <property type="entry name" value="DNA GLYCOSYLASE"/>
    <property type="match status" value="1"/>
</dbReference>
<dbReference type="Gene3D" id="1.10.340.30">
    <property type="entry name" value="Hypothetical protein, domain 2"/>
    <property type="match status" value="1"/>
</dbReference>
<name>A0ABN2T3J5_9MICO</name>
<organism evidence="4 5">
    <name type="scientific">Microbacterium pumilum</name>
    <dbReference type="NCBI Taxonomy" id="344165"/>
    <lineage>
        <taxon>Bacteria</taxon>
        <taxon>Bacillati</taxon>
        <taxon>Actinomycetota</taxon>
        <taxon>Actinomycetes</taxon>
        <taxon>Micrococcales</taxon>
        <taxon>Microbacteriaceae</taxon>
        <taxon>Microbacterium</taxon>
    </lineage>
</organism>
<evidence type="ECO:0000313" key="4">
    <source>
        <dbReference type="EMBL" id="GAA1997928.1"/>
    </source>
</evidence>
<gene>
    <name evidence="4" type="ORF">GCM10009777_38890</name>
</gene>
<dbReference type="SUPFAM" id="SSF48150">
    <property type="entry name" value="DNA-glycosylase"/>
    <property type="match status" value="1"/>
</dbReference>
<comment type="caution">
    <text evidence="4">The sequence shown here is derived from an EMBL/GenBank/DDBJ whole genome shotgun (WGS) entry which is preliminary data.</text>
</comment>
<feature type="compositionally biased region" description="Basic and acidic residues" evidence="3">
    <location>
        <begin position="319"/>
        <end position="335"/>
    </location>
</feature>
<feature type="region of interest" description="Disordered" evidence="3">
    <location>
        <begin position="313"/>
        <end position="335"/>
    </location>
</feature>
<reference evidence="4 5" key="1">
    <citation type="journal article" date="2019" name="Int. J. Syst. Evol. Microbiol.">
        <title>The Global Catalogue of Microorganisms (GCM) 10K type strain sequencing project: providing services to taxonomists for standard genome sequencing and annotation.</title>
        <authorList>
            <consortium name="The Broad Institute Genomics Platform"/>
            <consortium name="The Broad Institute Genome Sequencing Center for Infectious Disease"/>
            <person name="Wu L."/>
            <person name="Ma J."/>
        </authorList>
    </citation>
    <scope>NUCLEOTIDE SEQUENCE [LARGE SCALE GENOMIC DNA]</scope>
    <source>
        <strain evidence="4 5">JCM 14902</strain>
    </source>
</reference>
<accession>A0ABN2T3J5</accession>
<feature type="compositionally biased region" description="Basic and acidic residues" evidence="3">
    <location>
        <begin position="23"/>
        <end position="38"/>
    </location>
</feature>
<keyword evidence="1" id="KW-0227">DNA damage</keyword>
<dbReference type="EMBL" id="BAAAOH010000001">
    <property type="protein sequence ID" value="GAA1997928.1"/>
    <property type="molecule type" value="Genomic_DNA"/>
</dbReference>
<evidence type="ECO:0000256" key="1">
    <source>
        <dbReference type="ARBA" id="ARBA00022763"/>
    </source>
</evidence>
<keyword evidence="5" id="KW-1185">Reference proteome</keyword>
<evidence type="ECO:0000256" key="3">
    <source>
        <dbReference type="SAM" id="MobiDB-lite"/>
    </source>
</evidence>
<dbReference type="PANTHER" id="PTHR43003">
    <property type="entry name" value="DNA-3-METHYLADENINE GLYCOSYLASE"/>
    <property type="match status" value="1"/>
</dbReference>
<dbReference type="Proteomes" id="UP001500326">
    <property type="component" value="Unassembled WGS sequence"/>
</dbReference>
<evidence type="ECO:0000256" key="2">
    <source>
        <dbReference type="ARBA" id="ARBA00023204"/>
    </source>
</evidence>
<keyword evidence="2" id="KW-0234">DNA repair</keyword>
<dbReference type="InterPro" id="IPR011257">
    <property type="entry name" value="DNA_glycosylase"/>
</dbReference>
<sequence>MTTSLSRIRRMPTAEAEVASGVRDPRPDHGRPIETEYRPRHPLDLGRTLLYQRRGAGDPTMTTSGTVIWRASRTPDGIATLAVRETPGVIRGAAWGPGAEWALEQLPALCGALDDTVAEFDGSPHPIIAEAHRRNPGLRLSRTDLVFDALASSIFEQKVTGMQAFGAWRRIVTWFGERAPGPTPRPMFAPPSIEGWRHVPSWAWHRAGLEPPQARTVVESARRGAAIAHAVAAAADGPGRDRILTSLHGVGVWTAAETRIRALGDADAVSVGDYHLAHEVGYALTGRRTDDDGMLRLLAPWAGQRQRVIRLIGLSNAPREPRRGPRLHPEDHRER</sequence>
<proteinExistence type="predicted"/>
<protein>
    <submittedName>
        <fullName evidence="4">DNA-3-methyladenine glycosylase</fullName>
    </submittedName>
</protein>